<comment type="similarity">
    <text evidence="2">Belongs to the CPA3 antiporters (TC 2.A.63) subunit E family.</text>
</comment>
<evidence type="ECO:0000256" key="2">
    <source>
        <dbReference type="ARBA" id="ARBA00006228"/>
    </source>
</evidence>
<keyword evidence="10" id="KW-1185">Reference proteome</keyword>
<accession>A0A657PWH1</accession>
<organism evidence="8 10">
    <name type="scientific">Candidatus Sedimenticola endophacoides</name>
    <dbReference type="NCBI Taxonomy" id="2548426"/>
    <lineage>
        <taxon>Bacteria</taxon>
        <taxon>Pseudomonadati</taxon>
        <taxon>Pseudomonadota</taxon>
        <taxon>Gammaproteobacteria</taxon>
        <taxon>Chromatiales</taxon>
        <taxon>Sedimenticolaceae</taxon>
        <taxon>Sedimenticola</taxon>
    </lineage>
</organism>
<evidence type="ECO:0000256" key="7">
    <source>
        <dbReference type="SAM" id="Phobius"/>
    </source>
</evidence>
<protein>
    <submittedName>
        <fullName evidence="9">Cation transporter</fullName>
    </submittedName>
</protein>
<name>A0A657PWH1_9GAMM</name>
<dbReference type="PANTHER" id="PTHR34584:SF1">
    <property type="entry name" value="NA(+)_H(+) ANTIPORTER SUBUNIT E1"/>
    <property type="match status" value="1"/>
</dbReference>
<evidence type="ECO:0000256" key="1">
    <source>
        <dbReference type="ARBA" id="ARBA00004651"/>
    </source>
</evidence>
<dbReference type="AlphaFoldDB" id="A0A657PWH1"/>
<evidence type="ECO:0000313" key="8">
    <source>
        <dbReference type="EMBL" id="OQX33698.1"/>
    </source>
</evidence>
<feature type="transmembrane region" description="Helical" evidence="7">
    <location>
        <begin position="60"/>
        <end position="82"/>
    </location>
</feature>
<comment type="caution">
    <text evidence="8">The sequence shown here is derived from an EMBL/GenBank/DDBJ whole genome shotgun (WGS) entry which is preliminary data.</text>
</comment>
<sequence>MHYLRILLFLAAFWWFLSGYLLALILALGTLSVLLVTWFVHRMDRVEGGYQRLRVGLGLFRYLGWLMWQVVLSNIALVRCIWDPALPIRPVWKRLDTRVATPFEKALYANSITLTPGTLTTDVKDDHFMIHCLDPAGLQELKGGEMEQRIRSLGI</sequence>
<reference evidence="8 10" key="1">
    <citation type="submission" date="2017-02" db="EMBL/GenBank/DDBJ databases">
        <title>Novel co-symbiosis in the unique lucinid bivalve Phacoides pectinatus.</title>
        <authorList>
            <person name="Lim S.J."/>
            <person name="Davis B.G."/>
            <person name="Gill D.E."/>
            <person name="Engel A.S."/>
            <person name="Anderson L.C."/>
            <person name="Campbell B.J."/>
        </authorList>
    </citation>
    <scope>NUCLEOTIDE SEQUENCE [LARGE SCALE GENOMIC DNA]</scope>
    <source>
        <strain evidence="8">LUC13016_P6</strain>
    </source>
</reference>
<keyword evidence="4 7" id="KW-0812">Transmembrane</keyword>
<evidence type="ECO:0000313" key="10">
    <source>
        <dbReference type="Proteomes" id="UP000243361"/>
    </source>
</evidence>
<dbReference type="EMBL" id="PQCO01000156">
    <property type="protein sequence ID" value="PUE03578.1"/>
    <property type="molecule type" value="Genomic_DNA"/>
</dbReference>
<evidence type="ECO:0000256" key="5">
    <source>
        <dbReference type="ARBA" id="ARBA00022989"/>
    </source>
</evidence>
<dbReference type="InterPro" id="IPR002758">
    <property type="entry name" value="Cation_antiport_E"/>
</dbReference>
<dbReference type="Proteomes" id="UP000250928">
    <property type="component" value="Unassembled WGS sequence"/>
</dbReference>
<dbReference type="Proteomes" id="UP000243361">
    <property type="component" value="Unassembled WGS sequence"/>
</dbReference>
<keyword evidence="5 7" id="KW-1133">Transmembrane helix</keyword>
<keyword evidence="6 7" id="KW-0472">Membrane</keyword>
<dbReference type="GO" id="GO:0008324">
    <property type="term" value="F:monoatomic cation transmembrane transporter activity"/>
    <property type="evidence" value="ECO:0007669"/>
    <property type="project" value="InterPro"/>
</dbReference>
<comment type="subcellular location">
    <subcellularLocation>
        <location evidence="1">Cell membrane</location>
        <topology evidence="1">Multi-pass membrane protein</topology>
    </subcellularLocation>
</comment>
<feature type="transmembrane region" description="Helical" evidence="7">
    <location>
        <begin position="7"/>
        <end position="40"/>
    </location>
</feature>
<keyword evidence="3" id="KW-1003">Cell membrane</keyword>
<evidence type="ECO:0000313" key="9">
    <source>
        <dbReference type="EMBL" id="PUE03578.1"/>
    </source>
</evidence>
<evidence type="ECO:0000256" key="4">
    <source>
        <dbReference type="ARBA" id="ARBA00022692"/>
    </source>
</evidence>
<evidence type="ECO:0000256" key="6">
    <source>
        <dbReference type="ARBA" id="ARBA00023136"/>
    </source>
</evidence>
<gene>
    <name evidence="8" type="ORF">B0D84_04275</name>
    <name evidence="9" type="ORF">C3L24_04515</name>
</gene>
<evidence type="ECO:0000313" key="11">
    <source>
        <dbReference type="Proteomes" id="UP000250928"/>
    </source>
</evidence>
<reference evidence="9 11" key="2">
    <citation type="submission" date="2018-01" db="EMBL/GenBank/DDBJ databases">
        <title>Novel co-symbiosis in the lucinid bivalve Phacoides pectinatus.</title>
        <authorList>
            <person name="Lim S.J."/>
            <person name="Davis B.G."/>
            <person name="Gill D.E."/>
            <person name="Engel A.S."/>
            <person name="Anderson L.C."/>
            <person name="Campbell B.J."/>
        </authorList>
    </citation>
    <scope>NUCLEOTIDE SEQUENCE [LARGE SCALE GENOMIC DNA]</scope>
    <source>
        <strain evidence="9">N3_P5</strain>
    </source>
</reference>
<evidence type="ECO:0000256" key="3">
    <source>
        <dbReference type="ARBA" id="ARBA00022475"/>
    </source>
</evidence>
<dbReference type="GO" id="GO:0005886">
    <property type="term" value="C:plasma membrane"/>
    <property type="evidence" value="ECO:0007669"/>
    <property type="project" value="UniProtKB-SubCell"/>
</dbReference>
<dbReference type="EMBL" id="MUIE01000274">
    <property type="protein sequence ID" value="OQX33698.1"/>
    <property type="molecule type" value="Genomic_DNA"/>
</dbReference>
<dbReference type="Pfam" id="PF01899">
    <property type="entry name" value="MNHE"/>
    <property type="match status" value="1"/>
</dbReference>
<dbReference type="PANTHER" id="PTHR34584">
    <property type="entry name" value="NA(+)/H(+) ANTIPORTER SUBUNIT E1"/>
    <property type="match status" value="1"/>
</dbReference>
<proteinExistence type="inferred from homology"/>